<dbReference type="PANTHER" id="PTHR36417">
    <property type="entry name" value="SELENOPROTEIN DOMAIN PROTEIN (AFU_ORTHOLOGUE AFUA_1G05220)"/>
    <property type="match status" value="1"/>
</dbReference>
<reference evidence="2 3" key="1">
    <citation type="journal article" date="2017" name="Mycologia">
        <title>Bifiguratus adelaidae, gen. et sp. nov., a new member of Mucoromycotina in endophytic and soil-dwelling habitats.</title>
        <authorList>
            <person name="Torres-Cruz T.J."/>
            <person name="Billingsley Tobias T.L."/>
            <person name="Almatruk M."/>
            <person name="Hesse C."/>
            <person name="Kuske C.R."/>
            <person name="Desiro A."/>
            <person name="Benucci G.M."/>
            <person name="Bonito G."/>
            <person name="Stajich J.E."/>
            <person name="Dunlap C."/>
            <person name="Arnold A.E."/>
            <person name="Porras-Alfaro A."/>
        </authorList>
    </citation>
    <scope>NUCLEOTIDE SEQUENCE [LARGE SCALE GENOMIC DNA]</scope>
    <source>
        <strain evidence="2 3">AZ0501</strain>
    </source>
</reference>
<dbReference type="Proteomes" id="UP000242875">
    <property type="component" value="Unassembled WGS sequence"/>
</dbReference>
<sequence length="67" mass="7248">MRAVWIAQELLSSFGTVIGEVALVPGQAAVFKVTVDGEVIFDRQEEGRFPELKELKGVVKAAIASDM</sequence>
<dbReference type="NCBIfam" id="TIGR02174">
    <property type="entry name" value="CXXU_selWTH"/>
    <property type="match status" value="1"/>
</dbReference>
<proteinExistence type="predicted"/>
<dbReference type="OrthoDB" id="60822at2759"/>
<evidence type="ECO:0000256" key="1">
    <source>
        <dbReference type="ARBA" id="ARBA00023284"/>
    </source>
</evidence>
<protein>
    <recommendedName>
        <fullName evidence="4">Selenoprotein W-related protein</fullName>
    </recommendedName>
</protein>
<dbReference type="InterPro" id="IPR036249">
    <property type="entry name" value="Thioredoxin-like_sf"/>
</dbReference>
<evidence type="ECO:0000313" key="3">
    <source>
        <dbReference type="Proteomes" id="UP000242875"/>
    </source>
</evidence>
<dbReference type="SUPFAM" id="SSF52833">
    <property type="entry name" value="Thioredoxin-like"/>
    <property type="match status" value="1"/>
</dbReference>
<comment type="caution">
    <text evidence="2">The sequence shown here is derived from an EMBL/GenBank/DDBJ whole genome shotgun (WGS) entry which is preliminary data.</text>
</comment>
<evidence type="ECO:0008006" key="4">
    <source>
        <dbReference type="Google" id="ProtNLM"/>
    </source>
</evidence>
<name>A0A261XSN7_9FUNG</name>
<dbReference type="AlphaFoldDB" id="A0A261XSN7"/>
<accession>A0A261XSN7</accession>
<dbReference type="PANTHER" id="PTHR36417:SF2">
    <property type="entry name" value="SELENOPROTEIN DOMAIN PROTEIN (AFU_ORTHOLOGUE AFUA_1G05220)"/>
    <property type="match status" value="1"/>
</dbReference>
<dbReference type="Pfam" id="PF10262">
    <property type="entry name" value="Rdx"/>
    <property type="match status" value="1"/>
</dbReference>
<dbReference type="InterPro" id="IPR011893">
    <property type="entry name" value="Selenoprotein_Rdx-typ"/>
</dbReference>
<keyword evidence="3" id="KW-1185">Reference proteome</keyword>
<organism evidence="2 3">
    <name type="scientific">Bifiguratus adelaidae</name>
    <dbReference type="NCBI Taxonomy" id="1938954"/>
    <lineage>
        <taxon>Eukaryota</taxon>
        <taxon>Fungi</taxon>
        <taxon>Fungi incertae sedis</taxon>
        <taxon>Mucoromycota</taxon>
        <taxon>Mucoromycotina</taxon>
        <taxon>Endogonomycetes</taxon>
        <taxon>Endogonales</taxon>
        <taxon>Endogonales incertae sedis</taxon>
        <taxon>Bifiguratus</taxon>
    </lineage>
</organism>
<gene>
    <name evidence="2" type="ORF">BZG36_05701</name>
</gene>
<keyword evidence="1" id="KW-0676">Redox-active center</keyword>
<dbReference type="Gene3D" id="3.40.30.10">
    <property type="entry name" value="Glutaredoxin"/>
    <property type="match status" value="1"/>
</dbReference>
<dbReference type="EMBL" id="MVBO01000420">
    <property type="protein sequence ID" value="OZJ01387.1"/>
    <property type="molecule type" value="Genomic_DNA"/>
</dbReference>
<evidence type="ECO:0000313" key="2">
    <source>
        <dbReference type="EMBL" id="OZJ01387.1"/>
    </source>
</evidence>